<dbReference type="EMBL" id="JBHRVQ010000001">
    <property type="protein sequence ID" value="MFC3387845.1"/>
    <property type="molecule type" value="Genomic_DNA"/>
</dbReference>
<dbReference type="NCBIfam" id="TIGR01550">
    <property type="entry name" value="DOC_P1"/>
    <property type="match status" value="1"/>
</dbReference>
<dbReference type="InterPro" id="IPR006440">
    <property type="entry name" value="Doc"/>
</dbReference>
<dbReference type="Gene3D" id="1.20.120.1870">
    <property type="entry name" value="Fic/DOC protein, Fido domain"/>
    <property type="match status" value="1"/>
</dbReference>
<reference evidence="3" key="1">
    <citation type="journal article" date="2019" name="Int. J. Syst. Evol. Microbiol.">
        <title>The Global Catalogue of Microorganisms (GCM) 10K type strain sequencing project: providing services to taxonomists for standard genome sequencing and annotation.</title>
        <authorList>
            <consortium name="The Broad Institute Genomics Platform"/>
            <consortium name="The Broad Institute Genome Sequencing Center for Infectious Disease"/>
            <person name="Wu L."/>
            <person name="Ma J."/>
        </authorList>
    </citation>
    <scope>NUCLEOTIDE SEQUENCE [LARGE SCALE GENOMIC DNA]</scope>
    <source>
        <strain evidence="3">CCM 7756</strain>
    </source>
</reference>
<dbReference type="PANTHER" id="PTHR39426">
    <property type="entry name" value="HOMOLOGY TO DEATH-ON-CURING PROTEIN OF PHAGE P1"/>
    <property type="match status" value="1"/>
</dbReference>
<evidence type="ECO:0000259" key="1">
    <source>
        <dbReference type="PROSITE" id="PS51459"/>
    </source>
</evidence>
<dbReference type="RefSeq" id="WP_380652391.1">
    <property type="nucleotide sequence ID" value="NZ_JBHRVQ010000001.1"/>
</dbReference>
<feature type="domain" description="Fido" evidence="1">
    <location>
        <begin position="5"/>
        <end position="125"/>
    </location>
</feature>
<organism evidence="2 3">
    <name type="scientific">Salinicoccus sesuvii</name>
    <dbReference type="NCBI Taxonomy" id="868281"/>
    <lineage>
        <taxon>Bacteria</taxon>
        <taxon>Bacillati</taxon>
        <taxon>Bacillota</taxon>
        <taxon>Bacilli</taxon>
        <taxon>Bacillales</taxon>
        <taxon>Staphylococcaceae</taxon>
        <taxon>Salinicoccus</taxon>
    </lineage>
</organism>
<gene>
    <name evidence="2" type="ORF">ACFOEO_04430</name>
</gene>
<evidence type="ECO:0000313" key="3">
    <source>
        <dbReference type="Proteomes" id="UP001595637"/>
    </source>
</evidence>
<sequence length="128" mass="14805">MIRYLTEQDLILINVNVIKTYSPQEQIGVREPYALNMAAESPKQNVFGKELYPTLALKAANLYRNIVLKHIFFNGNKRTAANALYIFLKLNGSTLTVDSDEFTEFTVKIAVEHMEEQEIAEWLKKYME</sequence>
<proteinExistence type="predicted"/>
<dbReference type="PROSITE" id="PS51459">
    <property type="entry name" value="FIDO"/>
    <property type="match status" value="1"/>
</dbReference>
<accession>A0ABV7N5G6</accession>
<dbReference type="Pfam" id="PF02661">
    <property type="entry name" value="Fic"/>
    <property type="match status" value="1"/>
</dbReference>
<evidence type="ECO:0000313" key="2">
    <source>
        <dbReference type="EMBL" id="MFC3387845.1"/>
    </source>
</evidence>
<dbReference type="InterPro" id="IPR003812">
    <property type="entry name" value="Fido"/>
</dbReference>
<dbReference type="Proteomes" id="UP001595637">
    <property type="component" value="Unassembled WGS sequence"/>
</dbReference>
<keyword evidence="3" id="KW-1185">Reference proteome</keyword>
<dbReference type="InterPro" id="IPR053737">
    <property type="entry name" value="Type_II_TA_Toxin"/>
</dbReference>
<dbReference type="PANTHER" id="PTHR39426:SF1">
    <property type="entry name" value="HOMOLOGY TO DEATH-ON-CURING PROTEIN OF PHAGE P1"/>
    <property type="match status" value="1"/>
</dbReference>
<comment type="caution">
    <text evidence="2">The sequence shown here is derived from an EMBL/GenBank/DDBJ whole genome shotgun (WGS) entry which is preliminary data.</text>
</comment>
<name>A0ABV7N5G6_9STAP</name>
<protein>
    <submittedName>
        <fullName evidence="2">Type II toxin-antitoxin system death-on-curing family toxin</fullName>
    </submittedName>
</protein>